<dbReference type="Proteomes" id="UP000005239">
    <property type="component" value="Unassembled WGS sequence"/>
</dbReference>
<dbReference type="InterPro" id="IPR014752">
    <property type="entry name" value="Arrestin-like_C"/>
</dbReference>
<evidence type="ECO:0000256" key="2">
    <source>
        <dbReference type="ARBA" id="ARBA00022801"/>
    </source>
</evidence>
<dbReference type="PANTHER" id="PTHR12737">
    <property type="entry name" value="DIMETHYLARGININE DIMETHYLAMINOHYDROLASE"/>
    <property type="match status" value="1"/>
</dbReference>
<proteinExistence type="inferred from homology"/>
<dbReference type="EnsemblMetazoa" id="PPA27756.1">
    <property type="protein sequence ID" value="PPA27756.1"/>
    <property type="gene ID" value="WBGene00117310"/>
</dbReference>
<dbReference type="Pfam" id="PF19420">
    <property type="entry name" value="DDAH_eukar"/>
    <property type="match status" value="1"/>
</dbReference>
<feature type="active site" description="Nucleophile" evidence="3">
    <location>
        <position position="645"/>
    </location>
</feature>
<name>A0A2A6BKW4_PRIPA</name>
<reference evidence="4" key="2">
    <citation type="submission" date="2022-06" db="UniProtKB">
        <authorList>
            <consortium name="EnsemblMetazoa"/>
        </authorList>
    </citation>
    <scope>IDENTIFICATION</scope>
    <source>
        <strain evidence="4">PS312</strain>
    </source>
</reference>
<organism evidence="4 5">
    <name type="scientific">Pristionchus pacificus</name>
    <name type="common">Parasitic nematode worm</name>
    <dbReference type="NCBI Taxonomy" id="54126"/>
    <lineage>
        <taxon>Eukaryota</taxon>
        <taxon>Metazoa</taxon>
        <taxon>Ecdysozoa</taxon>
        <taxon>Nematoda</taxon>
        <taxon>Chromadorea</taxon>
        <taxon>Rhabditida</taxon>
        <taxon>Rhabditina</taxon>
        <taxon>Diplogasteromorpha</taxon>
        <taxon>Diplogasteroidea</taxon>
        <taxon>Neodiplogasteridae</taxon>
        <taxon>Pristionchus</taxon>
    </lineage>
</organism>
<keyword evidence="5" id="KW-1185">Reference proteome</keyword>
<evidence type="ECO:0000256" key="3">
    <source>
        <dbReference type="PIRSR" id="PIRSR633199-1"/>
    </source>
</evidence>
<evidence type="ECO:0000313" key="5">
    <source>
        <dbReference type="Proteomes" id="UP000005239"/>
    </source>
</evidence>
<dbReference type="AlphaFoldDB" id="A0A2A6BKW4"/>
<comment type="similarity">
    <text evidence="1">Belongs to the DDAH family.</text>
</comment>
<dbReference type="InterPro" id="IPR033199">
    <property type="entry name" value="DDAH-like"/>
</dbReference>
<dbReference type="SUPFAM" id="SSF55909">
    <property type="entry name" value="Pentein"/>
    <property type="match status" value="1"/>
</dbReference>
<evidence type="ECO:0000313" key="4">
    <source>
        <dbReference type="EnsemblMetazoa" id="PPA27756.1"/>
    </source>
</evidence>
<gene>
    <name evidence="4" type="primary">WBGene00117310</name>
</gene>
<dbReference type="InterPro" id="IPR014756">
    <property type="entry name" value="Ig_E-set"/>
</dbReference>
<evidence type="ECO:0000256" key="1">
    <source>
        <dbReference type="ARBA" id="ARBA00008532"/>
    </source>
</evidence>
<feature type="active site" description="Proton donor" evidence="3">
    <location>
        <position position="552"/>
    </location>
</feature>
<sequence>MKSRHPHSSTTSLEIEYDNGNSHAGDIIEGRVRIKTSQEILVRNVRVLFYGELGYRDADGSLRFRRYFQQSCDLWRGISECYLPTGSYSYRFSIGTPLTLPTTMELAKGDFLAFPSTSKQPSPIISYLQYFCEVRLSEAINRAVNDHTRRKEVHIEGVCLDWPDTKNVRIAREVAYVRNIIDASGMVGGTLKLNKSRVIPGECIYCNVEVLNCFRKLVVELSVIEKFIVITKGLPFGTKEDEELIYTKDLGVVKNNDTYRRWLGIDCWIPESSIPYRGRRDRDDILSNSETLTRRISKGLFIQLRVKCGKLSSPLSLSIPLCIISDERHLPRTLPNGTKLSGAATINSSIRVISVLLSSIPLFISPLNRSNMRLSSLLYAAPRYLMCRPTFFNVTYSINPWMTRAAPVNCSRAMDQWETLREAIEVAGGKVDVMEPDDGEELPDLVFVANAAVVRGKKAFLATFSNKERQGETALNRRWFERGGYEVHEDEKNAFEGAGDALFAGAGNRLLFCGIGPRSGTAALPKVAKLLSKGEDQLKAVACRLVSQRFYHIDVAFCPLNESLALWHPTAFDDVAKHNMSNELKLISIPDEEANNFACNAVVVNSTVIMNKGNPQTALLLRQNGYQTKFVDMSEFIKAGGSAKCCTLRLE</sequence>
<dbReference type="Gene3D" id="3.75.10.10">
    <property type="entry name" value="L-arginine/glycine Amidinotransferase, Chain A"/>
    <property type="match status" value="1"/>
</dbReference>
<accession>A0A2A6BKW4</accession>
<dbReference type="Gene3D" id="2.60.40.640">
    <property type="match status" value="1"/>
</dbReference>
<reference evidence="5" key="1">
    <citation type="journal article" date="2008" name="Nat. Genet.">
        <title>The Pristionchus pacificus genome provides a unique perspective on nematode lifestyle and parasitism.</title>
        <authorList>
            <person name="Dieterich C."/>
            <person name="Clifton S.W."/>
            <person name="Schuster L.N."/>
            <person name="Chinwalla A."/>
            <person name="Delehaunty K."/>
            <person name="Dinkelacker I."/>
            <person name="Fulton L."/>
            <person name="Fulton R."/>
            <person name="Godfrey J."/>
            <person name="Minx P."/>
            <person name="Mitreva M."/>
            <person name="Roeseler W."/>
            <person name="Tian H."/>
            <person name="Witte H."/>
            <person name="Yang S.P."/>
            <person name="Wilson R.K."/>
            <person name="Sommer R.J."/>
        </authorList>
    </citation>
    <scope>NUCLEOTIDE SEQUENCE [LARGE SCALE GENOMIC DNA]</scope>
    <source>
        <strain evidence="5">PS312</strain>
    </source>
</reference>
<dbReference type="GO" id="GO:0016787">
    <property type="term" value="F:hydrolase activity"/>
    <property type="evidence" value="ECO:0007669"/>
    <property type="project" value="UniProtKB-KW"/>
</dbReference>
<keyword evidence="2" id="KW-0378">Hydrolase</keyword>
<protein>
    <submittedName>
        <fullName evidence="4">Uncharacterized protein</fullName>
    </submittedName>
</protein>
<dbReference type="PANTHER" id="PTHR12737:SF9">
    <property type="entry name" value="DIMETHYLARGININASE"/>
    <property type="match status" value="1"/>
</dbReference>
<accession>A0A8R1UIR6</accession>
<dbReference type="SUPFAM" id="SSF81296">
    <property type="entry name" value="E set domains"/>
    <property type="match status" value="1"/>
</dbReference>